<reference evidence="3 4" key="1">
    <citation type="submission" date="2021-01" db="EMBL/GenBank/DDBJ databases">
        <title>WGS of actinomycetes isolated from Thailand.</title>
        <authorList>
            <person name="Thawai C."/>
        </authorList>
    </citation>
    <scope>NUCLEOTIDE SEQUENCE [LARGE SCALE GENOMIC DNA]</scope>
    <source>
        <strain evidence="3 4">CA3R110</strain>
    </source>
</reference>
<accession>A0ABS1PM22</accession>
<organism evidence="3 4">
    <name type="scientific">Streptomyces endocoffeicus</name>
    <dbReference type="NCBI Taxonomy" id="2898945"/>
    <lineage>
        <taxon>Bacteria</taxon>
        <taxon>Bacillati</taxon>
        <taxon>Actinomycetota</taxon>
        <taxon>Actinomycetes</taxon>
        <taxon>Kitasatosporales</taxon>
        <taxon>Streptomycetaceae</taxon>
        <taxon>Streptomyces</taxon>
    </lineage>
</organism>
<name>A0ABS1PM22_9ACTN</name>
<keyword evidence="2" id="KW-1133">Transmembrane helix</keyword>
<gene>
    <name evidence="3" type="ORF">JK364_13905</name>
</gene>
<feature type="region of interest" description="Disordered" evidence="1">
    <location>
        <begin position="49"/>
        <end position="72"/>
    </location>
</feature>
<feature type="transmembrane region" description="Helical" evidence="2">
    <location>
        <begin position="78"/>
        <end position="101"/>
    </location>
</feature>
<protein>
    <submittedName>
        <fullName evidence="3">CU044_5270 family protein</fullName>
    </submittedName>
</protein>
<evidence type="ECO:0000313" key="4">
    <source>
        <dbReference type="Proteomes" id="UP000621510"/>
    </source>
</evidence>
<evidence type="ECO:0000256" key="2">
    <source>
        <dbReference type="SAM" id="Phobius"/>
    </source>
</evidence>
<comment type="caution">
    <text evidence="3">The sequence shown here is derived from an EMBL/GenBank/DDBJ whole genome shotgun (WGS) entry which is preliminary data.</text>
</comment>
<dbReference type="InterPro" id="IPR047789">
    <property type="entry name" value="CU044_5270-like"/>
</dbReference>
<dbReference type="NCBIfam" id="NF038083">
    <property type="entry name" value="CU044_5270_fam"/>
    <property type="match status" value="1"/>
</dbReference>
<dbReference type="Proteomes" id="UP000621510">
    <property type="component" value="Unassembled WGS sequence"/>
</dbReference>
<evidence type="ECO:0000256" key="1">
    <source>
        <dbReference type="SAM" id="MobiDB-lite"/>
    </source>
</evidence>
<keyword evidence="4" id="KW-1185">Reference proteome</keyword>
<proteinExistence type="predicted"/>
<dbReference type="RefSeq" id="WP_201851165.1">
    <property type="nucleotide sequence ID" value="NZ_JAERRG010000004.1"/>
</dbReference>
<evidence type="ECO:0000313" key="3">
    <source>
        <dbReference type="EMBL" id="MBL1113478.1"/>
    </source>
</evidence>
<sequence length="365" mass="38605">MNHASPSQPHPAEWPETQELLGTEERGLPAGRHEFHKEHLMAQIHDDLRTTNGTPTAPARQRDSQRNPRRNPFLRRNVLLPAMACAVAAAVVGGFALAGGAGGNGEGKTSLATGPALTTQVGTADAKAAPELLNRISLASADTSGPTVGDGQFIYIASKVANTYPKTVDDKTTVVSEELHTRQVWQSPDGKDGWLIEPGQTSGQGITLAGEHPIGAAYNSLVKLPTDPDALLKKIYQDNDPSKGVPRDQAAFVAIGDLLTESYPPAKLAPALYKAAAKIPGVVAVDDAVDALGRHGVAVARLNEADGQREEWIFDKKTLAFLGERTVQAQPPEDGPIKRGTVLFTGAITERAVVDGNKQLPSQVG</sequence>
<keyword evidence="2" id="KW-0472">Membrane</keyword>
<keyword evidence="2" id="KW-0812">Transmembrane</keyword>
<dbReference type="EMBL" id="JAERRG010000004">
    <property type="protein sequence ID" value="MBL1113478.1"/>
    <property type="molecule type" value="Genomic_DNA"/>
</dbReference>